<comment type="caution">
    <text evidence="14">The sequence shown here is derived from an EMBL/GenBank/DDBJ whole genome shotgun (WGS) entry which is preliminary data.</text>
</comment>
<evidence type="ECO:0000256" key="6">
    <source>
        <dbReference type="ARBA" id="ARBA00022553"/>
    </source>
</evidence>
<gene>
    <name evidence="14" type="ORF">CLIB1423_15S02080</name>
</gene>
<dbReference type="Proteomes" id="UP000837801">
    <property type="component" value="Unassembled WGS sequence"/>
</dbReference>
<keyword evidence="7" id="KW-0479">Metal-binding</keyword>
<evidence type="ECO:0000259" key="12">
    <source>
        <dbReference type="Pfam" id="PF02879"/>
    </source>
</evidence>
<evidence type="ECO:0000256" key="9">
    <source>
        <dbReference type="ARBA" id="ARBA00023235"/>
    </source>
</evidence>
<evidence type="ECO:0000313" key="15">
    <source>
        <dbReference type="Proteomes" id="UP000837801"/>
    </source>
</evidence>
<feature type="domain" description="Alpha-D-phosphohexomutase alpha/beta/alpha" evidence="11">
    <location>
        <begin position="43"/>
        <end position="124"/>
    </location>
</feature>
<keyword evidence="5" id="KW-0313">Glucose metabolism</keyword>
<dbReference type="SUPFAM" id="SSF55957">
    <property type="entry name" value="Phosphoglucomutase, C-terminal domain"/>
    <property type="match status" value="1"/>
</dbReference>
<feature type="domain" description="Alpha-D-phosphohexomutase alpha/beta/alpha" evidence="11">
    <location>
        <begin position="151"/>
        <end position="211"/>
    </location>
</feature>
<feature type="domain" description="Alpha-D-phosphohexomutase alpha/beta/alpha" evidence="12">
    <location>
        <begin position="249"/>
        <end position="351"/>
    </location>
</feature>
<dbReference type="PANTHER" id="PTHR45745">
    <property type="entry name" value="PHOSPHOMANNOMUTASE 45A"/>
    <property type="match status" value="1"/>
</dbReference>
<dbReference type="Pfam" id="PF02880">
    <property type="entry name" value="PGM_PMM_III"/>
    <property type="match status" value="1"/>
</dbReference>
<dbReference type="FunFam" id="3.40.120.10:FF:000035">
    <property type="entry name" value="Pgm3p"/>
    <property type="match status" value="1"/>
</dbReference>
<dbReference type="GO" id="GO:0005737">
    <property type="term" value="C:cytoplasm"/>
    <property type="evidence" value="ECO:0007669"/>
    <property type="project" value="UniProtKB-SubCell"/>
</dbReference>
<feature type="domain" description="Alpha-D-phosphohexomutase alpha/beta/alpha" evidence="13">
    <location>
        <begin position="361"/>
        <end position="467"/>
    </location>
</feature>
<keyword evidence="15" id="KW-1185">Reference proteome</keyword>
<evidence type="ECO:0000256" key="8">
    <source>
        <dbReference type="ARBA" id="ARBA00022842"/>
    </source>
</evidence>
<dbReference type="GO" id="GO:0006006">
    <property type="term" value="P:glucose metabolic process"/>
    <property type="evidence" value="ECO:0007669"/>
    <property type="project" value="UniProtKB-KW"/>
</dbReference>
<evidence type="ECO:0000256" key="1">
    <source>
        <dbReference type="ARBA" id="ARBA00001946"/>
    </source>
</evidence>
<dbReference type="InterPro" id="IPR005844">
    <property type="entry name" value="A-D-PHexomutase_a/b/a-I"/>
</dbReference>
<dbReference type="InterPro" id="IPR005846">
    <property type="entry name" value="A-D-PHexomutase_a/b/a-III"/>
</dbReference>
<evidence type="ECO:0000256" key="3">
    <source>
        <dbReference type="ARBA" id="ARBA00010231"/>
    </source>
</evidence>
<comment type="subcellular location">
    <subcellularLocation>
        <location evidence="2">Cytoplasm</location>
    </subcellularLocation>
</comment>
<dbReference type="GO" id="GO:0000287">
    <property type="term" value="F:magnesium ion binding"/>
    <property type="evidence" value="ECO:0007669"/>
    <property type="project" value="InterPro"/>
</dbReference>
<dbReference type="GO" id="GO:0008973">
    <property type="term" value="F:phosphopentomutase activity"/>
    <property type="evidence" value="ECO:0007669"/>
    <property type="project" value="TreeGrafter"/>
</dbReference>
<dbReference type="AlphaFoldDB" id="A0A9P0VYX2"/>
<dbReference type="OrthoDB" id="8300170at2759"/>
<comment type="similarity">
    <text evidence="3">Belongs to the phosphohexose mutase family.</text>
</comment>
<keyword evidence="8" id="KW-0460">Magnesium</keyword>
<keyword evidence="9" id="KW-0413">Isomerase</keyword>
<dbReference type="EMBL" id="CAKXYY010000015">
    <property type="protein sequence ID" value="CAH2354256.1"/>
    <property type="molecule type" value="Genomic_DNA"/>
</dbReference>
<keyword evidence="6" id="KW-0597">Phosphoprotein</keyword>
<comment type="cofactor">
    <cofactor evidence="1">
        <name>Mg(2+)</name>
        <dbReference type="ChEBI" id="CHEBI:18420"/>
    </cofactor>
</comment>
<dbReference type="InterPro" id="IPR016066">
    <property type="entry name" value="A-D-PHexomutase_CS"/>
</dbReference>
<dbReference type="Gene3D" id="3.40.120.10">
    <property type="entry name" value="Alpha-D-Glucose-1,6-Bisphosphate, subunit A, domain 3"/>
    <property type="match status" value="3"/>
</dbReference>
<dbReference type="GO" id="GO:0005634">
    <property type="term" value="C:nucleus"/>
    <property type="evidence" value="ECO:0007669"/>
    <property type="project" value="TreeGrafter"/>
</dbReference>
<evidence type="ECO:0000256" key="10">
    <source>
        <dbReference type="ARBA" id="ARBA00023277"/>
    </source>
</evidence>
<dbReference type="SUPFAM" id="SSF53738">
    <property type="entry name" value="Phosphoglucomutase, first 3 domains"/>
    <property type="match status" value="3"/>
</dbReference>
<dbReference type="InterPro" id="IPR036900">
    <property type="entry name" value="A-D-PHexomutase_C_sf"/>
</dbReference>
<dbReference type="Pfam" id="PF02878">
    <property type="entry name" value="PGM_PMM_I"/>
    <property type="match status" value="2"/>
</dbReference>
<dbReference type="InterPro" id="IPR005845">
    <property type="entry name" value="A-D-PHexomutase_a/b/a-II"/>
</dbReference>
<evidence type="ECO:0000313" key="14">
    <source>
        <dbReference type="EMBL" id="CAH2354256.1"/>
    </source>
</evidence>
<proteinExistence type="inferred from homology"/>
<evidence type="ECO:0000256" key="2">
    <source>
        <dbReference type="ARBA" id="ARBA00004496"/>
    </source>
</evidence>
<evidence type="ECO:0000256" key="5">
    <source>
        <dbReference type="ARBA" id="ARBA00022526"/>
    </source>
</evidence>
<keyword evidence="4" id="KW-0963">Cytoplasm</keyword>
<dbReference type="PANTHER" id="PTHR45745:SF1">
    <property type="entry name" value="PHOSPHOGLUCOMUTASE 2B-RELATED"/>
    <property type="match status" value="1"/>
</dbReference>
<organism evidence="14 15">
    <name type="scientific">[Candida] railenensis</name>
    <dbReference type="NCBI Taxonomy" id="45579"/>
    <lineage>
        <taxon>Eukaryota</taxon>
        <taxon>Fungi</taxon>
        <taxon>Dikarya</taxon>
        <taxon>Ascomycota</taxon>
        <taxon>Saccharomycotina</taxon>
        <taxon>Pichiomycetes</taxon>
        <taxon>Debaryomycetaceae</taxon>
        <taxon>Kurtzmaniella</taxon>
    </lineage>
</organism>
<dbReference type="PROSITE" id="PS00710">
    <property type="entry name" value="PGM_PMM"/>
    <property type="match status" value="1"/>
</dbReference>
<protein>
    <submittedName>
        <fullName evidence="14">Phosphoribomutase</fullName>
    </submittedName>
</protein>
<evidence type="ECO:0000259" key="11">
    <source>
        <dbReference type="Pfam" id="PF02878"/>
    </source>
</evidence>
<dbReference type="GO" id="GO:0006166">
    <property type="term" value="P:purine ribonucleoside salvage"/>
    <property type="evidence" value="ECO:0007669"/>
    <property type="project" value="TreeGrafter"/>
</dbReference>
<evidence type="ECO:0000256" key="4">
    <source>
        <dbReference type="ARBA" id="ARBA00022490"/>
    </source>
</evidence>
<evidence type="ECO:0000259" key="13">
    <source>
        <dbReference type="Pfam" id="PF02880"/>
    </source>
</evidence>
<dbReference type="CDD" id="cd05799">
    <property type="entry name" value="PGM2"/>
    <property type="match status" value="1"/>
</dbReference>
<sequence length="632" mass="70419">MSLECLVNSWLEVDINPKTRSEIEQLSRDGSTKKLTEKLSKRISFGTAGLRSEMTSGFAHMNDVTVLQASQGLVQYINDNWKTESRGECPSIVVGHDHRHHSKRFAELAASAALYKGFKVYYLGSTEDLSSDSIDLSATKADFKVATSAADGVCHTPMVPFSIDYYGASCGVMVTASHNPAKDNGYKVYYGNGCQIIPPHDEGIAHAIDQNLAPWGKGSENSVYDVVGQFSRGLASGKLLSVYKEATDRYVANVGESIISKKLDFDFVYTPVHGVGLSIFEKVFALFEGGEYISVPDQSNPDPDFPTVSFPNPEEKGALDLAIKEADSRANCNLVVANDPDADRFSVAVRTKTGNWQQLTGNEIGFLFAMWIIEEQEKRDPDSLKNVYLVDSTVSSQILKSMADHHGFKFQDTLTGFKWIGNKAIDLKNEGYLVPFGYEEAIGYMFSSVNDKDGIAAAAIWLQLYQEWFSSTTKYTSPLDKLEEGYQRYGYFKECNGYYKLDDLSKTDYIFNEVIRKSYDSHAPDNIGAEFKVNYWRDLTVGYESGTKNNVPILPSDPKAQMITSVLKPTNGTDDEYVRFTCRGSGTEPKLKVYIEAKAQSGDRSVELARLCWDVLKREWFKPVENGLQEVV</sequence>
<dbReference type="Pfam" id="PF02879">
    <property type="entry name" value="PGM_PMM_II"/>
    <property type="match status" value="1"/>
</dbReference>
<name>A0A9P0VYX2_9ASCO</name>
<evidence type="ECO:0000256" key="7">
    <source>
        <dbReference type="ARBA" id="ARBA00022723"/>
    </source>
</evidence>
<accession>A0A9P0VYX2</accession>
<reference evidence="14" key="1">
    <citation type="submission" date="2022-03" db="EMBL/GenBank/DDBJ databases">
        <authorList>
            <person name="Legras J.-L."/>
            <person name="Devillers H."/>
            <person name="Grondin C."/>
        </authorList>
    </citation>
    <scope>NUCLEOTIDE SEQUENCE</scope>
    <source>
        <strain evidence="14">CLIB 1423</strain>
    </source>
</reference>
<dbReference type="InterPro" id="IPR016055">
    <property type="entry name" value="A-D-PHexomutase_a/b/a-I/II/III"/>
</dbReference>
<keyword evidence="10" id="KW-0119">Carbohydrate metabolism</keyword>